<keyword evidence="1" id="KW-0732">Signal</keyword>
<protein>
    <submittedName>
        <fullName evidence="2">Putative secreted protein</fullName>
    </submittedName>
</protein>
<dbReference type="AlphaFoldDB" id="A0A6B0UBZ6"/>
<evidence type="ECO:0000313" key="2">
    <source>
        <dbReference type="EMBL" id="MXU86370.1"/>
    </source>
</evidence>
<reference evidence="2" key="1">
    <citation type="submission" date="2019-12" db="EMBL/GenBank/DDBJ databases">
        <title>An insight into the sialome of adult female Ixodes ricinus ticks feeding for 6 days.</title>
        <authorList>
            <person name="Perner J."/>
            <person name="Ribeiro J.M.C."/>
        </authorList>
    </citation>
    <scope>NUCLEOTIDE SEQUENCE</scope>
    <source>
        <strain evidence="2">Semi-engorged</strain>
        <tissue evidence="2">Salivary glands</tissue>
    </source>
</reference>
<accession>A0A6B0UBZ6</accession>
<organism evidence="2">
    <name type="scientific">Ixodes ricinus</name>
    <name type="common">Common tick</name>
    <name type="synonym">Acarus ricinus</name>
    <dbReference type="NCBI Taxonomy" id="34613"/>
    <lineage>
        <taxon>Eukaryota</taxon>
        <taxon>Metazoa</taxon>
        <taxon>Ecdysozoa</taxon>
        <taxon>Arthropoda</taxon>
        <taxon>Chelicerata</taxon>
        <taxon>Arachnida</taxon>
        <taxon>Acari</taxon>
        <taxon>Parasitiformes</taxon>
        <taxon>Ixodida</taxon>
        <taxon>Ixodoidea</taxon>
        <taxon>Ixodidae</taxon>
        <taxon>Ixodinae</taxon>
        <taxon>Ixodes</taxon>
    </lineage>
</organism>
<name>A0A6B0UBZ6_IXORI</name>
<dbReference type="EMBL" id="GIFC01004287">
    <property type="protein sequence ID" value="MXU86370.1"/>
    <property type="molecule type" value="Transcribed_RNA"/>
</dbReference>
<proteinExistence type="predicted"/>
<sequence length="91" mass="9946">MFAMSQLFFRTIILLCHLVERTLGYGYSCKTMVFERRLRPVCLPGPKIWSLNLRPITSRKHHAGAGRDPGGVATALVDATDACSAAARSPA</sequence>
<evidence type="ECO:0000256" key="1">
    <source>
        <dbReference type="SAM" id="SignalP"/>
    </source>
</evidence>
<feature type="signal peptide" evidence="1">
    <location>
        <begin position="1"/>
        <end position="24"/>
    </location>
</feature>
<feature type="chain" id="PRO_5025475490" evidence="1">
    <location>
        <begin position="25"/>
        <end position="91"/>
    </location>
</feature>